<dbReference type="PANTHER" id="PTHR31140">
    <property type="entry name" value="B3 DOMAIN-CONTAINING TRANSCRIPTION FACTOR ABI3"/>
    <property type="match status" value="1"/>
</dbReference>
<evidence type="ECO:0000256" key="2">
    <source>
        <dbReference type="ARBA" id="ARBA00023015"/>
    </source>
</evidence>
<dbReference type="GO" id="GO:0005634">
    <property type="term" value="C:nucleus"/>
    <property type="evidence" value="ECO:0007669"/>
    <property type="project" value="UniProtKB-SubCell"/>
</dbReference>
<dbReference type="GO" id="GO:0009733">
    <property type="term" value="P:response to auxin"/>
    <property type="evidence" value="ECO:0007669"/>
    <property type="project" value="UniProtKB-ARBA"/>
</dbReference>
<keyword evidence="3" id="KW-0238">DNA-binding</keyword>
<dbReference type="AlphaFoldDB" id="A0AAV8SBN6"/>
<dbReference type="Gene3D" id="2.40.330.10">
    <property type="entry name" value="DNA-binding pseudobarrel domain"/>
    <property type="match status" value="1"/>
</dbReference>
<feature type="region of interest" description="Disordered" evidence="6">
    <location>
        <begin position="80"/>
        <end position="107"/>
    </location>
</feature>
<comment type="subcellular location">
    <subcellularLocation>
        <location evidence="1">Nucleus</location>
    </subcellularLocation>
</comment>
<evidence type="ECO:0000256" key="6">
    <source>
        <dbReference type="SAM" id="MobiDB-lite"/>
    </source>
</evidence>
<evidence type="ECO:0000256" key="5">
    <source>
        <dbReference type="ARBA" id="ARBA00023242"/>
    </source>
</evidence>
<feature type="compositionally biased region" description="Polar residues" evidence="6">
    <location>
        <begin position="726"/>
        <end position="758"/>
    </location>
</feature>
<dbReference type="InterPro" id="IPR044800">
    <property type="entry name" value="LEC2-like"/>
</dbReference>
<dbReference type="Proteomes" id="UP001159364">
    <property type="component" value="Linkage Group LG12"/>
</dbReference>
<proteinExistence type="predicted"/>
<evidence type="ECO:0000256" key="3">
    <source>
        <dbReference type="ARBA" id="ARBA00023125"/>
    </source>
</evidence>
<dbReference type="EMBL" id="JAIWQS010000012">
    <property type="protein sequence ID" value="KAJ8749459.1"/>
    <property type="molecule type" value="Genomic_DNA"/>
</dbReference>
<feature type="compositionally biased region" description="Low complexity" evidence="6">
    <location>
        <begin position="512"/>
        <end position="525"/>
    </location>
</feature>
<evidence type="ECO:0000313" key="8">
    <source>
        <dbReference type="EMBL" id="KAJ8749459.1"/>
    </source>
</evidence>
<name>A0AAV8SBN6_9ROSI</name>
<feature type="compositionally biased region" description="Polar residues" evidence="6">
    <location>
        <begin position="579"/>
        <end position="588"/>
    </location>
</feature>
<dbReference type="Pfam" id="PF02362">
    <property type="entry name" value="B3"/>
    <property type="match status" value="1"/>
</dbReference>
<evidence type="ECO:0000256" key="1">
    <source>
        <dbReference type="ARBA" id="ARBA00004123"/>
    </source>
</evidence>
<dbReference type="GO" id="GO:0003677">
    <property type="term" value="F:DNA binding"/>
    <property type="evidence" value="ECO:0007669"/>
    <property type="project" value="UniProtKB-KW"/>
</dbReference>
<keyword evidence="9" id="KW-1185">Reference proteome</keyword>
<keyword evidence="4" id="KW-0804">Transcription</keyword>
<dbReference type="InterPro" id="IPR015300">
    <property type="entry name" value="DNA-bd_pseudobarrel_sf"/>
</dbReference>
<dbReference type="CDD" id="cd10015">
    <property type="entry name" value="BfiI_C_EcoRII_N_B3"/>
    <property type="match status" value="1"/>
</dbReference>
<comment type="caution">
    <text evidence="8">The sequence shown here is derived from an EMBL/GenBank/DDBJ whole genome shotgun (WGS) entry which is preliminary data.</text>
</comment>
<feature type="region of interest" description="Disordered" evidence="6">
    <location>
        <begin position="509"/>
        <end position="593"/>
    </location>
</feature>
<dbReference type="SMART" id="SM01019">
    <property type="entry name" value="B3"/>
    <property type="match status" value="1"/>
</dbReference>
<keyword evidence="5" id="KW-0539">Nucleus</keyword>
<gene>
    <name evidence="8" type="ORF">K2173_025654</name>
</gene>
<organism evidence="8 9">
    <name type="scientific">Erythroxylum novogranatense</name>
    <dbReference type="NCBI Taxonomy" id="1862640"/>
    <lineage>
        <taxon>Eukaryota</taxon>
        <taxon>Viridiplantae</taxon>
        <taxon>Streptophyta</taxon>
        <taxon>Embryophyta</taxon>
        <taxon>Tracheophyta</taxon>
        <taxon>Spermatophyta</taxon>
        <taxon>Magnoliopsida</taxon>
        <taxon>eudicotyledons</taxon>
        <taxon>Gunneridae</taxon>
        <taxon>Pentapetalae</taxon>
        <taxon>rosids</taxon>
        <taxon>fabids</taxon>
        <taxon>Malpighiales</taxon>
        <taxon>Erythroxylaceae</taxon>
        <taxon>Erythroxylum</taxon>
    </lineage>
</organism>
<feature type="domain" description="TF-B3" evidence="7">
    <location>
        <begin position="606"/>
        <end position="708"/>
    </location>
</feature>
<dbReference type="SUPFAM" id="SSF101936">
    <property type="entry name" value="DNA-binding pseudobarrel domain"/>
    <property type="match status" value="1"/>
</dbReference>
<feature type="region of interest" description="Disordered" evidence="6">
    <location>
        <begin position="314"/>
        <end position="354"/>
    </location>
</feature>
<dbReference type="InterPro" id="IPR003340">
    <property type="entry name" value="B3_DNA-bd"/>
</dbReference>
<evidence type="ECO:0000313" key="9">
    <source>
        <dbReference type="Proteomes" id="UP001159364"/>
    </source>
</evidence>
<sequence>MWFIGSVAGICGLQVHAEDMHGDFGNEADPTTGFDAMVDEQTLANEDREIWLVREQDDLLDVNDASMFYDFPPLPDFPCMSSSSSSSSTPAPVKTMTGSSSSSSSASWAVLKSDADDDVEKRSHEYHNFAPRHHHHNYETPGQHDPVDATTAALSSTASMEVLQPPDQGMEGVDCTDMMENFGYMDLLQSNDLFPPSSLLQSDHENVLEEFQQEQLSQQNHQPQQRNGDWLIQSKSEQRDQTQQGDGVTGATDDLAMVFLEWLKSNKETVSAEDLRKVKIKKATIECAAKRLGGGREAMKQLLKLILEWVQTNHLQRRRTRESPSIQSCQYPEDPLHNPNPNPNSNPSPGLIPNVNCNSVQTDQLNPCFNPTPWIAPTPKTSYIADTSTVVQTGFTPVVGGYVDPFVNGAPNINGNLYPPPTDYPIIDSAQSWPNSQLALTSQYNSFPDSNNFQPAQPNPPAFTGFANQYPYQYVPGQSDQRLVRLGSSATKEARKKRMARQRRFLTHYRSQNNQTNHQNQQQGQVADQRLGNENGAPGGQTNPGSWAFWPTAGGGSGSTAPVLPVEQPPGGTVDRPAMQTQNYQRQVTSDRRQGWKPEKNLRFLLQKVLKQSDVGNLGRIVLPKKEAETHLPELEARDGISIAMEDIGTSRVWNMRYRFWPNNKSRMYLLENTGDFVRANGLQEGDFIVIYSDVKCGKYLIRGVKVRQPGPKSENKRSGKAQRNGHASSPSTANGSSATPIIQNQTQNHPTQAQTAK</sequence>
<dbReference type="PANTHER" id="PTHR31140:SF81">
    <property type="entry name" value="B3 DOMAIN-CONTAINING TRANSCRIPTION FACTOR ABI3"/>
    <property type="match status" value="1"/>
</dbReference>
<accession>A0AAV8SBN6</accession>
<dbReference type="FunFam" id="2.40.330.10:FF:000003">
    <property type="entry name" value="B3 domain-containing transcription factor FUS3"/>
    <property type="match status" value="1"/>
</dbReference>
<protein>
    <recommendedName>
        <fullName evidence="7">TF-B3 domain-containing protein</fullName>
    </recommendedName>
</protein>
<keyword evidence="2" id="KW-0805">Transcription regulation</keyword>
<reference evidence="8 9" key="1">
    <citation type="submission" date="2021-09" db="EMBL/GenBank/DDBJ databases">
        <title>Genomic insights and catalytic innovation underlie evolution of tropane alkaloids biosynthesis.</title>
        <authorList>
            <person name="Wang Y.-J."/>
            <person name="Tian T."/>
            <person name="Huang J.-P."/>
            <person name="Huang S.-X."/>
        </authorList>
    </citation>
    <scope>NUCLEOTIDE SEQUENCE [LARGE SCALE GENOMIC DNA]</scope>
    <source>
        <strain evidence="8">KIB-2018</strain>
        <tissue evidence="8">Leaf</tissue>
    </source>
</reference>
<dbReference type="GO" id="GO:0003700">
    <property type="term" value="F:DNA-binding transcription factor activity"/>
    <property type="evidence" value="ECO:0007669"/>
    <property type="project" value="InterPro"/>
</dbReference>
<feature type="region of interest" description="Disordered" evidence="6">
    <location>
        <begin position="708"/>
        <end position="758"/>
    </location>
</feature>
<evidence type="ECO:0000259" key="7">
    <source>
        <dbReference type="PROSITE" id="PS50863"/>
    </source>
</evidence>
<evidence type="ECO:0000256" key="4">
    <source>
        <dbReference type="ARBA" id="ARBA00023163"/>
    </source>
</evidence>
<dbReference type="PROSITE" id="PS50863">
    <property type="entry name" value="B3"/>
    <property type="match status" value="1"/>
</dbReference>